<dbReference type="EMBL" id="CAXHTB010000018">
    <property type="protein sequence ID" value="CAL0325132.1"/>
    <property type="molecule type" value="Genomic_DNA"/>
</dbReference>
<reference evidence="3 4" key="1">
    <citation type="submission" date="2024-03" db="EMBL/GenBank/DDBJ databases">
        <authorList>
            <person name="Martinez-Hernandez J."/>
        </authorList>
    </citation>
    <scope>NUCLEOTIDE SEQUENCE [LARGE SCALE GENOMIC DNA]</scope>
</reference>
<accession>A0AAV1XUC5</accession>
<evidence type="ECO:0000313" key="3">
    <source>
        <dbReference type="EMBL" id="CAL0325132.1"/>
    </source>
</evidence>
<dbReference type="AlphaFoldDB" id="A0AAV1XUC5"/>
<name>A0AAV1XUC5_LUPLU</name>
<organism evidence="3 4">
    <name type="scientific">Lupinus luteus</name>
    <name type="common">European yellow lupine</name>
    <dbReference type="NCBI Taxonomy" id="3873"/>
    <lineage>
        <taxon>Eukaryota</taxon>
        <taxon>Viridiplantae</taxon>
        <taxon>Streptophyta</taxon>
        <taxon>Embryophyta</taxon>
        <taxon>Tracheophyta</taxon>
        <taxon>Spermatophyta</taxon>
        <taxon>Magnoliopsida</taxon>
        <taxon>eudicotyledons</taxon>
        <taxon>Gunneridae</taxon>
        <taxon>Pentapetalae</taxon>
        <taxon>rosids</taxon>
        <taxon>fabids</taxon>
        <taxon>Fabales</taxon>
        <taxon>Fabaceae</taxon>
        <taxon>Papilionoideae</taxon>
        <taxon>50 kb inversion clade</taxon>
        <taxon>genistoids sensu lato</taxon>
        <taxon>core genistoids</taxon>
        <taxon>Genisteae</taxon>
        <taxon>Lupinus</taxon>
    </lineage>
</organism>
<keyword evidence="4" id="KW-1185">Reference proteome</keyword>
<proteinExistence type="predicted"/>
<evidence type="ECO:0000256" key="1">
    <source>
        <dbReference type="SAM" id="MobiDB-lite"/>
    </source>
</evidence>
<keyword evidence="2" id="KW-0812">Transmembrane</keyword>
<protein>
    <submittedName>
        <fullName evidence="3">Uncharacterized protein</fullName>
    </submittedName>
</protein>
<feature type="compositionally biased region" description="Polar residues" evidence="1">
    <location>
        <begin position="64"/>
        <end position="74"/>
    </location>
</feature>
<gene>
    <name evidence="3" type="ORF">LLUT_LOCUS26192</name>
</gene>
<feature type="region of interest" description="Disordered" evidence="1">
    <location>
        <begin position="50"/>
        <end position="86"/>
    </location>
</feature>
<evidence type="ECO:0000313" key="4">
    <source>
        <dbReference type="Proteomes" id="UP001497480"/>
    </source>
</evidence>
<sequence>METCELPPPHHCATAPPHHCATAPPHYYTEPHHLTEQNHRSTTVANIRTTAPPYRTEPLHHNRTTTPPSRTNALQTEQPPQTAETPPHHCRMELILWLFGVGIGAVSGLILGLFGSDFGAVWELFEARWCGGSVCGAVVRFAVVVGRWGGSVWWCNGVVARWWQLLCGGYGGEEVSEAVLIANVVLSTTFLGRQRKDANFLHVLV</sequence>
<feature type="transmembrane region" description="Helical" evidence="2">
    <location>
        <begin position="94"/>
        <end position="114"/>
    </location>
</feature>
<keyword evidence="2" id="KW-0472">Membrane</keyword>
<feature type="compositionally biased region" description="Low complexity" evidence="1">
    <location>
        <begin position="75"/>
        <end position="85"/>
    </location>
</feature>
<evidence type="ECO:0000256" key="2">
    <source>
        <dbReference type="SAM" id="Phobius"/>
    </source>
</evidence>
<keyword evidence="2" id="KW-1133">Transmembrane helix</keyword>
<comment type="caution">
    <text evidence="3">The sequence shown here is derived from an EMBL/GenBank/DDBJ whole genome shotgun (WGS) entry which is preliminary data.</text>
</comment>
<dbReference type="Proteomes" id="UP001497480">
    <property type="component" value="Unassembled WGS sequence"/>
</dbReference>